<dbReference type="Gene3D" id="3.20.20.190">
    <property type="entry name" value="Phosphatidylinositol (PI) phosphodiesterase"/>
    <property type="match status" value="1"/>
</dbReference>
<evidence type="ECO:0000313" key="3">
    <source>
        <dbReference type="Proteomes" id="UP000243205"/>
    </source>
</evidence>
<dbReference type="InterPro" id="IPR017946">
    <property type="entry name" value="PLC-like_Pdiesterase_TIM-brl"/>
</dbReference>
<dbReference type="STRING" id="57664.SAMN05661003_10921"/>
<feature type="domain" description="GP-PDE" evidence="1">
    <location>
        <begin position="4"/>
        <end position="231"/>
    </location>
</feature>
<accession>A0A1G7CAZ8</accession>
<dbReference type="PANTHER" id="PTHR46211:SF1">
    <property type="entry name" value="GLYCEROPHOSPHODIESTER PHOSPHODIESTERASE, CYTOPLASMIC"/>
    <property type="match status" value="1"/>
</dbReference>
<dbReference type="GO" id="GO:0008081">
    <property type="term" value="F:phosphoric diester hydrolase activity"/>
    <property type="evidence" value="ECO:0007669"/>
    <property type="project" value="InterPro"/>
</dbReference>
<dbReference type="InterPro" id="IPR030395">
    <property type="entry name" value="GP_PDE_dom"/>
</dbReference>
<evidence type="ECO:0000259" key="1">
    <source>
        <dbReference type="PROSITE" id="PS51704"/>
    </source>
</evidence>
<dbReference type="RefSeq" id="WP_092078547.1">
    <property type="nucleotide sequence ID" value="NZ_FNAQ01000009.1"/>
</dbReference>
<protein>
    <submittedName>
        <fullName evidence="2">Glycerophosphoryl diester phosphodiesterase</fullName>
    </submittedName>
</protein>
<dbReference type="GO" id="GO:0006629">
    <property type="term" value="P:lipid metabolic process"/>
    <property type="evidence" value="ECO:0007669"/>
    <property type="project" value="InterPro"/>
</dbReference>
<dbReference type="Pfam" id="PF03009">
    <property type="entry name" value="GDPD"/>
    <property type="match status" value="1"/>
</dbReference>
<reference evidence="3" key="1">
    <citation type="submission" date="2016-10" db="EMBL/GenBank/DDBJ databases">
        <authorList>
            <person name="Varghese N."/>
            <person name="Submissions S."/>
        </authorList>
    </citation>
    <scope>NUCLEOTIDE SEQUENCE [LARGE SCALE GENOMIC DNA]</scope>
    <source>
        <strain evidence="3">DSM 8987</strain>
    </source>
</reference>
<organism evidence="2 3">
    <name type="scientific">Desulfuromonas thiophila</name>
    <dbReference type="NCBI Taxonomy" id="57664"/>
    <lineage>
        <taxon>Bacteria</taxon>
        <taxon>Pseudomonadati</taxon>
        <taxon>Thermodesulfobacteriota</taxon>
        <taxon>Desulfuromonadia</taxon>
        <taxon>Desulfuromonadales</taxon>
        <taxon>Desulfuromonadaceae</taxon>
        <taxon>Desulfuromonas</taxon>
    </lineage>
</organism>
<dbReference type="EMBL" id="FNAQ01000009">
    <property type="protein sequence ID" value="SDE36544.1"/>
    <property type="molecule type" value="Genomic_DNA"/>
</dbReference>
<evidence type="ECO:0000313" key="2">
    <source>
        <dbReference type="EMBL" id="SDE36544.1"/>
    </source>
</evidence>
<dbReference type="OrthoDB" id="9787897at2"/>
<proteinExistence type="predicted"/>
<keyword evidence="3" id="KW-1185">Reference proteome</keyword>
<sequence length="249" mass="27146">MAGLLCIGHRGAMGHAPENTLASFALALQLGAQAVELDVRCVAGRLLVLHDDRLERTTNGSGTLYDQSLTRLRALDAGGGQPIPFLEEVCALLAGRAAINIELKDAASVAPLVALLPQLWRQGWRRGQLWASSFDRGVLQALHEALPQLPLGLLLEQPCRAADLHFARRLGACAIHPPLAGLRAVQVRAIQARGMRVYVYTVNASRDLRRLQRLGVDGVFSNYPERVGRRAQRSCHTGGRFWRKACTPS</sequence>
<name>A0A1G7CAZ8_9BACT</name>
<dbReference type="PANTHER" id="PTHR46211">
    <property type="entry name" value="GLYCEROPHOSPHORYL DIESTER PHOSPHODIESTERASE"/>
    <property type="match status" value="1"/>
</dbReference>
<dbReference type="SUPFAM" id="SSF51695">
    <property type="entry name" value="PLC-like phosphodiesterases"/>
    <property type="match status" value="1"/>
</dbReference>
<dbReference type="AlphaFoldDB" id="A0A1G7CAZ8"/>
<gene>
    <name evidence="2" type="ORF">SAMN05661003_10921</name>
</gene>
<dbReference type="PROSITE" id="PS51704">
    <property type="entry name" value="GP_PDE"/>
    <property type="match status" value="1"/>
</dbReference>
<dbReference type="Proteomes" id="UP000243205">
    <property type="component" value="Unassembled WGS sequence"/>
</dbReference>